<evidence type="ECO:0000256" key="2">
    <source>
        <dbReference type="ARBA" id="ARBA00022679"/>
    </source>
</evidence>
<keyword evidence="6" id="KW-0472">Membrane</keyword>
<sequence length="343" mass="38146">MDMFQKVKKLGNKLFGDVHSKATRRKSMPAAIDMALRQAESKAHIDEIINSGGQKQMVFGQYFGGSKAEVGASGPNVETSRLKKNSQVAAAAASGRPAGAADKVIGTISEDAQRSAATHPPQATKRVNNVVHPSVGDDAQARAVHMASNDNDPPKNKILSMAASLPNRMARKHWSLPDYSIVRKLYKGYASTVYQAVCKKSLEQVALKIYHMQNLCELNHYQVFREIRVHASLQHQNIITIYCTFQAEQAVEMVRMPSLEYTDILLSERQAVEMVLAPFLLAMHYLHTRGIMHRDIKPENVLFTESRVLKLADFGSVEVLLLCCCYVVMLLLCCYVVVVVWVS</sequence>
<keyword evidence="6" id="KW-0812">Transmembrane</keyword>
<reference evidence="8" key="1">
    <citation type="submission" date="2017-08" db="EMBL/GenBank/DDBJ databases">
        <authorList>
            <person name="Polle J.E."/>
            <person name="Barry K."/>
            <person name="Cushman J."/>
            <person name="Schmutz J."/>
            <person name="Tran D."/>
            <person name="Hathwaick L.T."/>
            <person name="Yim W.C."/>
            <person name="Jenkins J."/>
            <person name="Mckie-Krisberg Z.M."/>
            <person name="Prochnik S."/>
            <person name="Lindquist E."/>
            <person name="Dockter R.B."/>
            <person name="Adam C."/>
            <person name="Molina H."/>
            <person name="Bunkerborg J."/>
            <person name="Jin E."/>
            <person name="Buchheim M."/>
            <person name="Magnuson J."/>
        </authorList>
    </citation>
    <scope>NUCLEOTIDE SEQUENCE</scope>
    <source>
        <strain evidence="8">CCAP 19/18</strain>
    </source>
</reference>
<keyword evidence="1" id="KW-0723">Serine/threonine-protein kinase</keyword>
<dbReference type="InterPro" id="IPR008271">
    <property type="entry name" value="Ser/Thr_kinase_AS"/>
</dbReference>
<comment type="caution">
    <text evidence="8">The sequence shown here is derived from an EMBL/GenBank/DDBJ whole genome shotgun (WGS) entry which is preliminary data.</text>
</comment>
<keyword evidence="3" id="KW-0547">Nucleotide-binding</keyword>
<evidence type="ECO:0000256" key="5">
    <source>
        <dbReference type="ARBA" id="ARBA00022840"/>
    </source>
</evidence>
<feature type="domain" description="Protein kinase" evidence="7">
    <location>
        <begin position="179"/>
        <end position="343"/>
    </location>
</feature>
<evidence type="ECO:0000259" key="7">
    <source>
        <dbReference type="PROSITE" id="PS50011"/>
    </source>
</evidence>
<dbReference type="Gene3D" id="3.30.200.20">
    <property type="entry name" value="Phosphorylase Kinase, domain 1"/>
    <property type="match status" value="1"/>
</dbReference>
<keyword evidence="2" id="KW-0808">Transferase</keyword>
<dbReference type="SUPFAM" id="SSF56112">
    <property type="entry name" value="Protein kinase-like (PK-like)"/>
    <property type="match status" value="1"/>
</dbReference>
<dbReference type="InterPro" id="IPR011009">
    <property type="entry name" value="Kinase-like_dom_sf"/>
</dbReference>
<feature type="transmembrane region" description="Helical" evidence="6">
    <location>
        <begin position="319"/>
        <end position="342"/>
    </location>
</feature>
<keyword evidence="9" id="KW-1185">Reference proteome</keyword>
<accession>A0ABQ7G1G4</accession>
<proteinExistence type="predicted"/>
<keyword evidence="5" id="KW-0067">ATP-binding</keyword>
<keyword evidence="6" id="KW-1133">Transmembrane helix</keyword>
<evidence type="ECO:0000256" key="4">
    <source>
        <dbReference type="ARBA" id="ARBA00022777"/>
    </source>
</evidence>
<evidence type="ECO:0000256" key="1">
    <source>
        <dbReference type="ARBA" id="ARBA00022527"/>
    </source>
</evidence>
<evidence type="ECO:0000313" key="8">
    <source>
        <dbReference type="EMBL" id="KAF5828441.1"/>
    </source>
</evidence>
<evidence type="ECO:0000256" key="6">
    <source>
        <dbReference type="SAM" id="Phobius"/>
    </source>
</evidence>
<organism evidence="8 9">
    <name type="scientific">Dunaliella salina</name>
    <name type="common">Green alga</name>
    <name type="synonym">Protococcus salinus</name>
    <dbReference type="NCBI Taxonomy" id="3046"/>
    <lineage>
        <taxon>Eukaryota</taxon>
        <taxon>Viridiplantae</taxon>
        <taxon>Chlorophyta</taxon>
        <taxon>core chlorophytes</taxon>
        <taxon>Chlorophyceae</taxon>
        <taxon>CS clade</taxon>
        <taxon>Chlamydomonadales</taxon>
        <taxon>Dunaliellaceae</taxon>
        <taxon>Dunaliella</taxon>
    </lineage>
</organism>
<dbReference type="PANTHER" id="PTHR24350">
    <property type="entry name" value="SERINE/THREONINE-PROTEIN KINASE IAL-RELATED"/>
    <property type="match status" value="1"/>
</dbReference>
<keyword evidence="4" id="KW-0418">Kinase</keyword>
<evidence type="ECO:0000313" key="9">
    <source>
        <dbReference type="Proteomes" id="UP000815325"/>
    </source>
</evidence>
<evidence type="ECO:0000256" key="3">
    <source>
        <dbReference type="ARBA" id="ARBA00022741"/>
    </source>
</evidence>
<dbReference type="PROSITE" id="PS00108">
    <property type="entry name" value="PROTEIN_KINASE_ST"/>
    <property type="match status" value="1"/>
</dbReference>
<dbReference type="Gene3D" id="1.10.510.10">
    <property type="entry name" value="Transferase(Phosphotransferase) domain 1"/>
    <property type="match status" value="1"/>
</dbReference>
<dbReference type="PROSITE" id="PS50011">
    <property type="entry name" value="PROTEIN_KINASE_DOM"/>
    <property type="match status" value="1"/>
</dbReference>
<gene>
    <name evidence="8" type="ORF">DUNSADRAFT_17604</name>
</gene>
<dbReference type="EMBL" id="MU070303">
    <property type="protein sequence ID" value="KAF5828441.1"/>
    <property type="molecule type" value="Genomic_DNA"/>
</dbReference>
<protein>
    <submittedName>
        <fullName evidence="8">Kinase-like domain-containing protein</fullName>
    </submittedName>
</protein>
<dbReference type="Proteomes" id="UP000815325">
    <property type="component" value="Unassembled WGS sequence"/>
</dbReference>
<dbReference type="SMART" id="SM00220">
    <property type="entry name" value="S_TKc"/>
    <property type="match status" value="1"/>
</dbReference>
<dbReference type="InterPro" id="IPR030616">
    <property type="entry name" value="Aur-like"/>
</dbReference>
<dbReference type="Pfam" id="PF00069">
    <property type="entry name" value="Pkinase"/>
    <property type="match status" value="1"/>
</dbReference>
<name>A0ABQ7G1G4_DUNSA</name>
<dbReference type="InterPro" id="IPR000719">
    <property type="entry name" value="Prot_kinase_dom"/>
</dbReference>